<dbReference type="InterPro" id="IPR036085">
    <property type="entry name" value="PAZ_dom_sf"/>
</dbReference>
<dbReference type="SMART" id="SM00950">
    <property type="entry name" value="Piwi"/>
    <property type="match status" value="1"/>
</dbReference>
<evidence type="ECO:0000256" key="10">
    <source>
        <dbReference type="SAM" id="MobiDB-lite"/>
    </source>
</evidence>
<dbReference type="Gene3D" id="2.170.260.10">
    <property type="entry name" value="paz domain"/>
    <property type="match status" value="1"/>
</dbReference>
<dbReference type="CDD" id="cd02845">
    <property type="entry name" value="PAZ_piwi_like"/>
    <property type="match status" value="1"/>
</dbReference>
<feature type="domain" description="Piwi" evidence="12">
    <location>
        <begin position="520"/>
        <end position="815"/>
    </location>
</feature>
<evidence type="ECO:0000256" key="4">
    <source>
        <dbReference type="ARBA" id="ARBA00022490"/>
    </source>
</evidence>
<dbReference type="FunFam" id="3.30.420.10:FF:000014">
    <property type="entry name" value="Piwi-like RNA-mediated gene silencing 1"/>
    <property type="match status" value="1"/>
</dbReference>
<organism evidence="13 14">
    <name type="scientific">Clunio marinus</name>
    <dbReference type="NCBI Taxonomy" id="568069"/>
    <lineage>
        <taxon>Eukaryota</taxon>
        <taxon>Metazoa</taxon>
        <taxon>Ecdysozoa</taxon>
        <taxon>Arthropoda</taxon>
        <taxon>Hexapoda</taxon>
        <taxon>Insecta</taxon>
        <taxon>Pterygota</taxon>
        <taxon>Neoptera</taxon>
        <taxon>Endopterygota</taxon>
        <taxon>Diptera</taxon>
        <taxon>Nematocera</taxon>
        <taxon>Chironomoidea</taxon>
        <taxon>Chironomidae</taxon>
        <taxon>Clunio</taxon>
    </lineage>
</organism>
<dbReference type="GO" id="GO:0048477">
    <property type="term" value="P:oogenesis"/>
    <property type="evidence" value="ECO:0007669"/>
    <property type="project" value="UniProtKB-KW"/>
</dbReference>
<dbReference type="InterPro" id="IPR003165">
    <property type="entry name" value="Piwi"/>
</dbReference>
<evidence type="ECO:0000256" key="5">
    <source>
        <dbReference type="ARBA" id="ARBA00022782"/>
    </source>
</evidence>
<dbReference type="GO" id="GO:0141009">
    <property type="term" value="P:transposable element silencing by piRNA-mediated mRNA destabilization"/>
    <property type="evidence" value="ECO:0007669"/>
    <property type="project" value="UniProtKB-ARBA"/>
</dbReference>
<proteinExistence type="inferred from homology"/>
<evidence type="ECO:0000256" key="8">
    <source>
        <dbReference type="ARBA" id="ARBA00023158"/>
    </source>
</evidence>
<feature type="domain" description="PAZ" evidence="11">
    <location>
        <begin position="244"/>
        <end position="355"/>
    </location>
</feature>
<dbReference type="CDD" id="cd04658">
    <property type="entry name" value="Piwi_piwi-like_Euk"/>
    <property type="match status" value="1"/>
</dbReference>
<dbReference type="PROSITE" id="PS50822">
    <property type="entry name" value="PIWI"/>
    <property type="match status" value="1"/>
</dbReference>
<dbReference type="GO" id="GO:0048471">
    <property type="term" value="C:perinuclear region of cytoplasm"/>
    <property type="evidence" value="ECO:0007669"/>
    <property type="project" value="UniProtKB-SubCell"/>
</dbReference>
<dbReference type="Pfam" id="PF23278">
    <property type="entry name" value="Piwi_N"/>
    <property type="match status" value="1"/>
</dbReference>
<evidence type="ECO:0000256" key="1">
    <source>
        <dbReference type="ARBA" id="ARBA00004331"/>
    </source>
</evidence>
<keyword evidence="4" id="KW-0963">Cytoplasm</keyword>
<dbReference type="SMART" id="SM00949">
    <property type="entry name" value="PAZ"/>
    <property type="match status" value="1"/>
</dbReference>
<dbReference type="Pfam" id="PF02171">
    <property type="entry name" value="Piwi"/>
    <property type="match status" value="1"/>
</dbReference>
<dbReference type="OrthoDB" id="445936at2759"/>
<evidence type="ECO:0000313" key="14">
    <source>
        <dbReference type="Proteomes" id="UP000183832"/>
    </source>
</evidence>
<dbReference type="Gene3D" id="3.30.420.10">
    <property type="entry name" value="Ribonuclease H-like superfamily/Ribonuclease H"/>
    <property type="match status" value="1"/>
</dbReference>
<evidence type="ECO:0000259" key="12">
    <source>
        <dbReference type="PROSITE" id="PS50822"/>
    </source>
</evidence>
<evidence type="ECO:0000256" key="7">
    <source>
        <dbReference type="ARBA" id="ARBA00022943"/>
    </source>
</evidence>
<keyword evidence="8" id="KW-0943">RNA-mediated gene silencing</keyword>
<feature type="region of interest" description="Disordered" evidence="10">
    <location>
        <begin position="27"/>
        <end position="72"/>
    </location>
</feature>
<keyword evidence="5" id="KW-0221">Differentiation</keyword>
<reference evidence="13 14" key="1">
    <citation type="submission" date="2015-04" db="EMBL/GenBank/DDBJ databases">
        <authorList>
            <person name="Syromyatnikov M.Y."/>
            <person name="Popov V.N."/>
        </authorList>
    </citation>
    <scope>NUCLEOTIDE SEQUENCE [LARGE SCALE GENOMIC DNA]</scope>
</reference>
<dbReference type="FunFam" id="2.170.260.10:FF:000003">
    <property type="entry name" value="Piwi-like RNA-mediated gene silencing 2"/>
    <property type="match status" value="1"/>
</dbReference>
<keyword evidence="6" id="KW-0694">RNA-binding</keyword>
<evidence type="ECO:0000256" key="3">
    <source>
        <dbReference type="ARBA" id="ARBA00022473"/>
    </source>
</evidence>
<keyword evidence="7" id="KW-0896">Oogenesis</keyword>
<sequence length="829" mass="95010">MSDWNQPDEAESAPLIAVIGRGRGRGARSIFESRASSSRRQTESQPTVETTKQSKKIYSTIPDSARNSKQGVSGTPITLCANYFRFLLSKQFEFNLYHIEFEPSVDLVGLRKFLVAQISNDLGGYLFDGQSQIYVTKRLALDEQKFTVLSNDKKTYRLNIKKTGLKIEMDDVQSTQILNIILRRAMDALDLQLVGRNYFDPKNRVKLENFKVELWPGYITSIRQHEQEVLICCEVSHKVMRKETILDIMRDYMQKDSRNWQDSFRKDIVGSTVLTDYNNKTYKITDVDFNLSPRSTFQRKNEQVTYLDYYSRYNKNITDKNQPLLHSLVKSKDIRSGKLDEKLVYLIPELCRATGLTDSMRSNFTMMRAMAEHTQIGPRSRKERILQLVKSLEKSGKSGKLLQNFGVEIDQNLLTFQARQVNQEVVLFEGDGKFQNTSKVDWTNAFRSFRMYKSVPLKRWLLVYPCKCSEDVMKFLETLKEVATSIMYEMSSPKLVELSDDRTNSYVQELREYLQKDPKLVMVVVPSAAADRYAAIKKLCCIEKSIPSQVVLSKNLSPRKGGLSIATKIVIQMNCKLGGAPWMIKIPLDGIMTVGFDVTHDTNNRNMSYGAFVASMDLNKSVKFFSTVNSHATGAEISPIIGSNMISALTQFKETHNSLPSQIFYYRDGVGDGQIEQVHSGEVKQIEKTLVEFYNKYGDDTKLRFCFIIVNKRINTRFFHARSDDNVESGTIVDSTVTLPERYDFYLVSQSVRQGTVAPTSYNIIYDTSGFSPEKIQRFTYKMCHLYYNWSGCVRVPCVVQYAHKLALLAGEHLHQTPSSSFENQLYFL</sequence>
<dbReference type="Gene3D" id="3.40.50.2300">
    <property type="match status" value="1"/>
</dbReference>
<evidence type="ECO:0000256" key="2">
    <source>
        <dbReference type="ARBA" id="ARBA00004556"/>
    </source>
</evidence>
<dbReference type="EMBL" id="CVRI01000020">
    <property type="protein sequence ID" value="CRK90587.1"/>
    <property type="molecule type" value="Genomic_DNA"/>
</dbReference>
<comment type="similarity">
    <text evidence="9">Belongs to the argonaute family. Piwi subfamily.</text>
</comment>
<accession>A0A1J1HRI1</accession>
<dbReference type="GO" id="GO:0003723">
    <property type="term" value="F:RNA binding"/>
    <property type="evidence" value="ECO:0007669"/>
    <property type="project" value="UniProtKB-KW"/>
</dbReference>
<evidence type="ECO:0000313" key="13">
    <source>
        <dbReference type="EMBL" id="CRK90587.1"/>
    </source>
</evidence>
<keyword evidence="14" id="KW-1185">Reference proteome</keyword>
<dbReference type="STRING" id="568069.A0A1J1HRI1"/>
<dbReference type="InterPro" id="IPR036397">
    <property type="entry name" value="RNaseH_sf"/>
</dbReference>
<dbReference type="GO" id="GO:0043186">
    <property type="term" value="C:P granule"/>
    <property type="evidence" value="ECO:0007669"/>
    <property type="project" value="UniProtKB-ARBA"/>
</dbReference>
<dbReference type="InterPro" id="IPR014811">
    <property type="entry name" value="ArgoL1"/>
</dbReference>
<dbReference type="SUPFAM" id="SSF53098">
    <property type="entry name" value="Ribonuclease H-like"/>
    <property type="match status" value="1"/>
</dbReference>
<dbReference type="PROSITE" id="PS50821">
    <property type="entry name" value="PAZ"/>
    <property type="match status" value="1"/>
</dbReference>
<protein>
    <submittedName>
        <fullName evidence="13">CLUMA_CG004289, isoform A</fullName>
    </submittedName>
</protein>
<dbReference type="InterPro" id="IPR003100">
    <property type="entry name" value="PAZ_dom"/>
</dbReference>
<keyword evidence="3" id="KW-0217">Developmental protein</keyword>
<dbReference type="InterPro" id="IPR012337">
    <property type="entry name" value="RNaseH-like_sf"/>
</dbReference>
<feature type="compositionally biased region" description="Polar residues" evidence="10">
    <location>
        <begin position="61"/>
        <end position="72"/>
    </location>
</feature>
<evidence type="ECO:0000256" key="9">
    <source>
        <dbReference type="ARBA" id="ARBA00038291"/>
    </source>
</evidence>
<evidence type="ECO:0000256" key="6">
    <source>
        <dbReference type="ARBA" id="ARBA00022884"/>
    </source>
</evidence>
<name>A0A1J1HRI1_9DIPT</name>
<dbReference type="AlphaFoldDB" id="A0A1J1HRI1"/>
<dbReference type="GO" id="GO:0016891">
    <property type="term" value="F:RNA endonuclease activity producing 5'-phosphomonoesters, hydrolytic mechanism"/>
    <property type="evidence" value="ECO:0007669"/>
    <property type="project" value="UniProtKB-ARBA"/>
</dbReference>
<dbReference type="GO" id="GO:0140965">
    <property type="term" value="P:secondary piRNA processing"/>
    <property type="evidence" value="ECO:0007669"/>
    <property type="project" value="UniProtKB-ARBA"/>
</dbReference>
<dbReference type="Pfam" id="PF08699">
    <property type="entry name" value="ArgoL1"/>
    <property type="match status" value="1"/>
</dbReference>
<evidence type="ECO:0000259" key="11">
    <source>
        <dbReference type="PROSITE" id="PS50821"/>
    </source>
</evidence>
<dbReference type="PANTHER" id="PTHR22891">
    <property type="entry name" value="EUKARYOTIC TRANSLATION INITIATION FACTOR 2C"/>
    <property type="match status" value="1"/>
</dbReference>
<comment type="subcellular location">
    <subcellularLocation>
        <location evidence="1">Cytoplasm</location>
        <location evidence="1">Cytoplasmic ribonucleoprotein granule</location>
    </subcellularLocation>
    <subcellularLocation>
        <location evidence="2">Cytoplasm</location>
        <location evidence="2">Perinuclear region</location>
    </subcellularLocation>
</comment>
<dbReference type="Proteomes" id="UP000183832">
    <property type="component" value="Unassembled WGS sequence"/>
</dbReference>
<feature type="compositionally biased region" description="Polar residues" evidence="10">
    <location>
        <begin position="34"/>
        <end position="51"/>
    </location>
</feature>
<dbReference type="Pfam" id="PF02170">
    <property type="entry name" value="PAZ"/>
    <property type="match status" value="1"/>
</dbReference>
<gene>
    <name evidence="13" type="primary">similar to Protein aubergine</name>
    <name evidence="13" type="ORF">CLUMA_CG004289</name>
</gene>
<dbReference type="SUPFAM" id="SSF101690">
    <property type="entry name" value="PAZ domain"/>
    <property type="match status" value="1"/>
</dbReference>